<dbReference type="Pfam" id="PF11162">
    <property type="entry name" value="DUF2946"/>
    <property type="match status" value="1"/>
</dbReference>
<evidence type="ECO:0000256" key="2">
    <source>
        <dbReference type="SAM" id="SignalP"/>
    </source>
</evidence>
<dbReference type="InterPro" id="IPR021333">
    <property type="entry name" value="DUF2946"/>
</dbReference>
<feature type="signal peptide" evidence="2">
    <location>
        <begin position="1"/>
        <end position="17"/>
    </location>
</feature>
<dbReference type="EMBL" id="JBHSML010000013">
    <property type="protein sequence ID" value="MFC5518452.1"/>
    <property type="molecule type" value="Genomic_DNA"/>
</dbReference>
<reference evidence="4" key="1">
    <citation type="journal article" date="2019" name="Int. J. Syst. Evol. Microbiol.">
        <title>The Global Catalogue of Microorganisms (GCM) 10K type strain sequencing project: providing services to taxonomists for standard genome sequencing and annotation.</title>
        <authorList>
            <consortium name="The Broad Institute Genomics Platform"/>
            <consortium name="The Broad Institute Genome Sequencing Center for Infectious Disease"/>
            <person name="Wu L."/>
            <person name="Ma J."/>
        </authorList>
    </citation>
    <scope>NUCLEOTIDE SEQUENCE [LARGE SCALE GENOMIC DNA]</scope>
    <source>
        <strain evidence="4">KACC 12633</strain>
    </source>
</reference>
<keyword evidence="2" id="KW-0732">Signal</keyword>
<name>A0ABW0Q310_9HYPH</name>
<evidence type="ECO:0000256" key="1">
    <source>
        <dbReference type="SAM" id="MobiDB-lite"/>
    </source>
</evidence>
<feature type="chain" id="PRO_5046085690" evidence="2">
    <location>
        <begin position="18"/>
        <end position="111"/>
    </location>
</feature>
<accession>A0ABW0Q310</accession>
<gene>
    <name evidence="3" type="ORF">ACFPP9_21940</name>
</gene>
<dbReference type="Proteomes" id="UP001596150">
    <property type="component" value="Unassembled WGS sequence"/>
</dbReference>
<evidence type="ECO:0000313" key="3">
    <source>
        <dbReference type="EMBL" id="MFC5518452.1"/>
    </source>
</evidence>
<keyword evidence="4" id="KW-1185">Reference proteome</keyword>
<feature type="region of interest" description="Disordered" evidence="1">
    <location>
        <begin position="90"/>
        <end position="111"/>
    </location>
</feature>
<protein>
    <submittedName>
        <fullName evidence="3">DUF2946 family protein</fullName>
    </submittedName>
</protein>
<proteinExistence type="predicted"/>
<sequence>MLVVQILLSGLSLGVQAAILGPDAFSHVLCTADGARSANSQSPDGSPLAHEIDCCTFGCSMVGGAVPAAPDDGGALLNNRGVSQTPVLVSAGPAGLAQRTPQNPRAPPGGI</sequence>
<organism evidence="3 4">
    <name type="scientific">Kaistia terrae</name>
    <dbReference type="NCBI Taxonomy" id="537017"/>
    <lineage>
        <taxon>Bacteria</taxon>
        <taxon>Pseudomonadati</taxon>
        <taxon>Pseudomonadota</taxon>
        <taxon>Alphaproteobacteria</taxon>
        <taxon>Hyphomicrobiales</taxon>
        <taxon>Kaistiaceae</taxon>
        <taxon>Kaistia</taxon>
    </lineage>
</organism>
<evidence type="ECO:0000313" key="4">
    <source>
        <dbReference type="Proteomes" id="UP001596150"/>
    </source>
</evidence>
<comment type="caution">
    <text evidence="3">The sequence shown here is derived from an EMBL/GenBank/DDBJ whole genome shotgun (WGS) entry which is preliminary data.</text>
</comment>